<protein>
    <recommendedName>
        <fullName evidence="4">Lipoprotein</fullName>
    </recommendedName>
</protein>
<sequence length="56" mass="6345">MKKIHYLGLLVTAVTLNSCFSIVGSVFRLGFRMGIYSVFIIIGLLIWVISKRGKRK</sequence>
<reference evidence="2" key="1">
    <citation type="submission" date="2011-09" db="EMBL/GenBank/DDBJ databases">
        <title>The permanent draft genome of Mucilaginibacter paludis DSM 18603.</title>
        <authorList>
            <consortium name="US DOE Joint Genome Institute (JGI-PGF)"/>
            <person name="Lucas S."/>
            <person name="Han J."/>
            <person name="Lapidus A."/>
            <person name="Bruce D."/>
            <person name="Goodwin L."/>
            <person name="Pitluck S."/>
            <person name="Peters L."/>
            <person name="Kyrpides N."/>
            <person name="Mavromatis K."/>
            <person name="Ivanova N."/>
            <person name="Mikhailova N."/>
            <person name="Held B."/>
            <person name="Detter J.C."/>
            <person name="Tapia R."/>
            <person name="Han C."/>
            <person name="Land M."/>
            <person name="Hauser L."/>
            <person name="Markowitz V."/>
            <person name="Cheng J.-F."/>
            <person name="Hugenholtz P."/>
            <person name="Woyke T."/>
            <person name="Wu D."/>
            <person name="Tindall B."/>
            <person name="Brambilla E."/>
            <person name="Klenk H.-P."/>
            <person name="Eisen J.A."/>
        </authorList>
    </citation>
    <scope>NUCLEOTIDE SEQUENCE [LARGE SCALE GENOMIC DNA]</scope>
    <source>
        <strain evidence="2">DSM 18603</strain>
    </source>
</reference>
<name>H1XZP7_9SPHI</name>
<proteinExistence type="predicted"/>
<dbReference type="AlphaFoldDB" id="H1XZP7"/>
<organism evidence="2 3">
    <name type="scientific">Mucilaginibacter paludis DSM 18603</name>
    <dbReference type="NCBI Taxonomy" id="714943"/>
    <lineage>
        <taxon>Bacteria</taxon>
        <taxon>Pseudomonadati</taxon>
        <taxon>Bacteroidota</taxon>
        <taxon>Sphingobacteriia</taxon>
        <taxon>Sphingobacteriales</taxon>
        <taxon>Sphingobacteriaceae</taxon>
        <taxon>Mucilaginibacter</taxon>
    </lineage>
</organism>
<evidence type="ECO:0000313" key="3">
    <source>
        <dbReference type="Proteomes" id="UP000002774"/>
    </source>
</evidence>
<dbReference type="Proteomes" id="UP000002774">
    <property type="component" value="Chromosome"/>
</dbReference>
<keyword evidence="1" id="KW-1133">Transmembrane helix</keyword>
<evidence type="ECO:0000313" key="2">
    <source>
        <dbReference type="EMBL" id="EHQ27739.1"/>
    </source>
</evidence>
<feature type="transmembrane region" description="Helical" evidence="1">
    <location>
        <begin position="31"/>
        <end position="50"/>
    </location>
</feature>
<accession>H1XZP7</accession>
<evidence type="ECO:0008006" key="4">
    <source>
        <dbReference type="Google" id="ProtNLM"/>
    </source>
</evidence>
<keyword evidence="3" id="KW-1185">Reference proteome</keyword>
<dbReference type="EMBL" id="CM001403">
    <property type="protein sequence ID" value="EHQ27739.1"/>
    <property type="molecule type" value="Genomic_DNA"/>
</dbReference>
<keyword evidence="1" id="KW-0472">Membrane</keyword>
<keyword evidence="1" id="KW-0812">Transmembrane</keyword>
<evidence type="ECO:0000256" key="1">
    <source>
        <dbReference type="SAM" id="Phobius"/>
    </source>
</evidence>
<dbReference type="HOGENOM" id="CLU_3009376_0_0_10"/>
<gene>
    <name evidence="2" type="ORF">Mucpa_3641</name>
</gene>